<organism evidence="2 3">
    <name type="scientific">Stephania cephalantha</name>
    <dbReference type="NCBI Taxonomy" id="152367"/>
    <lineage>
        <taxon>Eukaryota</taxon>
        <taxon>Viridiplantae</taxon>
        <taxon>Streptophyta</taxon>
        <taxon>Embryophyta</taxon>
        <taxon>Tracheophyta</taxon>
        <taxon>Spermatophyta</taxon>
        <taxon>Magnoliopsida</taxon>
        <taxon>Ranunculales</taxon>
        <taxon>Menispermaceae</taxon>
        <taxon>Menispermoideae</taxon>
        <taxon>Cissampelideae</taxon>
        <taxon>Stephania</taxon>
    </lineage>
</organism>
<feature type="region of interest" description="Disordered" evidence="1">
    <location>
        <begin position="34"/>
        <end position="53"/>
    </location>
</feature>
<feature type="compositionally biased region" description="Low complexity" evidence="1">
    <location>
        <begin position="76"/>
        <end position="89"/>
    </location>
</feature>
<name>A0AAP0JGL8_9MAGN</name>
<feature type="region of interest" description="Disordered" evidence="1">
    <location>
        <begin position="58"/>
        <end position="93"/>
    </location>
</feature>
<gene>
    <name evidence="2" type="ORF">Scep_012158</name>
</gene>
<dbReference type="EMBL" id="JBBNAG010000005">
    <property type="protein sequence ID" value="KAK9132630.1"/>
    <property type="molecule type" value="Genomic_DNA"/>
</dbReference>
<dbReference type="AlphaFoldDB" id="A0AAP0JGL8"/>
<evidence type="ECO:0000313" key="2">
    <source>
        <dbReference type="EMBL" id="KAK9132630.1"/>
    </source>
</evidence>
<dbReference type="Proteomes" id="UP001419268">
    <property type="component" value="Unassembled WGS sequence"/>
</dbReference>
<evidence type="ECO:0000313" key="3">
    <source>
        <dbReference type="Proteomes" id="UP001419268"/>
    </source>
</evidence>
<accession>A0AAP0JGL8</accession>
<sequence length="208" mass="21591">MFASCPCSAADLHSVNTRMSSPVATPCPLLLSRRGSIGPTTRHSAVAPRRSPHRCRRRCHAAAAAAPPPLSPPPLTGAAAAAAGAAPPSSHRRRPPLPLLEPLLVVFSPSRHFLVAGIAVRGLHVARRQHSVAGPPLLLLIPPFAADETSPPLLPRVRGLAGAAPLVRGFRVAASRAAGRCHSHRQSPSISLSGVFSLSIPLSGFAEK</sequence>
<feature type="compositionally biased region" description="Pro residues" evidence="1">
    <location>
        <begin position="66"/>
        <end position="75"/>
    </location>
</feature>
<evidence type="ECO:0000256" key="1">
    <source>
        <dbReference type="SAM" id="MobiDB-lite"/>
    </source>
</evidence>
<comment type="caution">
    <text evidence="2">The sequence shown here is derived from an EMBL/GenBank/DDBJ whole genome shotgun (WGS) entry which is preliminary data.</text>
</comment>
<reference evidence="2 3" key="1">
    <citation type="submission" date="2024-01" db="EMBL/GenBank/DDBJ databases">
        <title>Genome assemblies of Stephania.</title>
        <authorList>
            <person name="Yang L."/>
        </authorList>
    </citation>
    <scope>NUCLEOTIDE SEQUENCE [LARGE SCALE GENOMIC DNA]</scope>
    <source>
        <strain evidence="2">JXDWG</strain>
        <tissue evidence="2">Leaf</tissue>
    </source>
</reference>
<keyword evidence="3" id="KW-1185">Reference proteome</keyword>
<proteinExistence type="predicted"/>
<protein>
    <submittedName>
        <fullName evidence="2">Uncharacterized protein</fullName>
    </submittedName>
</protein>